<sequence>MRAGMTTGRRLVAAALLAAMAGAAGAAEITVSAEGRVLAAPDMATLRLGVRERAETAEAALEATSTATAALLAVLEEAGLAPADVQTSELSLYPVWRNDRDGAAADGFEAANVVTVQLRDLTVLGPVLGAAVAAGANRFDGLSFGLAEPEAAMDLARRRAVAEALRRAALYAEAAGVELPPVRQIQEDGAQAPRPMMLRGAEMDMAAAPPVATGEIALSARVTVVFGPPD</sequence>
<dbReference type="EMBL" id="NHSD01000045">
    <property type="protein sequence ID" value="MBK5925878.1"/>
    <property type="molecule type" value="Genomic_DNA"/>
</dbReference>
<feature type="chain" id="PRO_5038125215" description="DUF541 domain-containing protein" evidence="1">
    <location>
        <begin position="27"/>
        <end position="230"/>
    </location>
</feature>
<dbReference type="Gene3D" id="3.30.110.170">
    <property type="entry name" value="Protein of unknown function (DUF541), domain 1"/>
    <property type="match status" value="1"/>
</dbReference>
<keyword evidence="3" id="KW-1185">Reference proteome</keyword>
<evidence type="ECO:0000256" key="1">
    <source>
        <dbReference type="SAM" id="SignalP"/>
    </source>
</evidence>
<dbReference type="GO" id="GO:0006974">
    <property type="term" value="P:DNA damage response"/>
    <property type="evidence" value="ECO:0007669"/>
    <property type="project" value="TreeGrafter"/>
</dbReference>
<dbReference type="InterPro" id="IPR007497">
    <property type="entry name" value="SIMPL/DUF541"/>
</dbReference>
<dbReference type="Pfam" id="PF04402">
    <property type="entry name" value="SIMPL"/>
    <property type="match status" value="1"/>
</dbReference>
<comment type="caution">
    <text evidence="2">The sequence shown here is derived from an EMBL/GenBank/DDBJ whole genome shotgun (WGS) entry which is preliminary data.</text>
</comment>
<feature type="signal peptide" evidence="1">
    <location>
        <begin position="1"/>
        <end position="26"/>
    </location>
</feature>
<reference evidence="2" key="1">
    <citation type="submission" date="2017-05" db="EMBL/GenBank/DDBJ databases">
        <authorList>
            <person name="Imhoff J.F."/>
            <person name="Rahn T."/>
            <person name="Kuenzel S."/>
            <person name="Neulinger S.C."/>
        </authorList>
    </citation>
    <scope>NUCLEOTIDE SEQUENCE</scope>
    <source>
        <strain evidence="2">LMG 28126</strain>
    </source>
</reference>
<dbReference type="AlphaFoldDB" id="A0A934TIZ4"/>
<dbReference type="InterPro" id="IPR052022">
    <property type="entry name" value="26kDa_periplasmic_antigen"/>
</dbReference>
<dbReference type="PANTHER" id="PTHR34387:SF1">
    <property type="entry name" value="PERIPLASMIC IMMUNOGENIC PROTEIN"/>
    <property type="match status" value="1"/>
</dbReference>
<organism evidence="2 3">
    <name type="scientific">Rhodobaculum claviforme</name>
    <dbReference type="NCBI Taxonomy" id="1549854"/>
    <lineage>
        <taxon>Bacteria</taxon>
        <taxon>Pseudomonadati</taxon>
        <taxon>Pseudomonadota</taxon>
        <taxon>Alphaproteobacteria</taxon>
        <taxon>Rhodobacterales</taxon>
        <taxon>Paracoccaceae</taxon>
        <taxon>Rhodobaculum</taxon>
    </lineage>
</organism>
<protein>
    <recommendedName>
        <fullName evidence="4">DUF541 domain-containing protein</fullName>
    </recommendedName>
</protein>
<dbReference type="Proteomes" id="UP000706333">
    <property type="component" value="Unassembled WGS sequence"/>
</dbReference>
<gene>
    <name evidence="2" type="ORF">CCR87_00650</name>
</gene>
<proteinExistence type="predicted"/>
<reference evidence="2" key="2">
    <citation type="journal article" date="2020" name="Microorganisms">
        <title>Osmotic Adaptation and Compatible Solute Biosynthesis of Phototrophic Bacteria as Revealed from Genome Analyses.</title>
        <authorList>
            <person name="Imhoff J.F."/>
            <person name="Rahn T."/>
            <person name="Kunzel S."/>
            <person name="Keller A."/>
            <person name="Neulinger S.C."/>
        </authorList>
    </citation>
    <scope>NUCLEOTIDE SEQUENCE</scope>
    <source>
        <strain evidence="2">LMG 28126</strain>
    </source>
</reference>
<evidence type="ECO:0000313" key="2">
    <source>
        <dbReference type="EMBL" id="MBK5925878.1"/>
    </source>
</evidence>
<evidence type="ECO:0000313" key="3">
    <source>
        <dbReference type="Proteomes" id="UP000706333"/>
    </source>
</evidence>
<keyword evidence="1" id="KW-0732">Signal</keyword>
<accession>A0A934TIZ4</accession>
<dbReference type="PANTHER" id="PTHR34387">
    <property type="entry name" value="SLR1258 PROTEIN"/>
    <property type="match status" value="1"/>
</dbReference>
<name>A0A934TIZ4_9RHOB</name>
<dbReference type="Gene3D" id="3.30.70.2970">
    <property type="entry name" value="Protein of unknown function (DUF541), domain 2"/>
    <property type="match status" value="1"/>
</dbReference>
<evidence type="ECO:0008006" key="4">
    <source>
        <dbReference type="Google" id="ProtNLM"/>
    </source>
</evidence>